<protein>
    <submittedName>
        <fullName evidence="1">Uncharacterized protein</fullName>
    </submittedName>
</protein>
<dbReference type="RefSeq" id="WP_152279476.1">
    <property type="nucleotide sequence ID" value="NZ_WFKK01000001.1"/>
</dbReference>
<accession>A0A6L4WX94</accession>
<organism evidence="1 2">
    <name type="scientific">Poseidonibacter ostreae</name>
    <dbReference type="NCBI Taxonomy" id="2654171"/>
    <lineage>
        <taxon>Bacteria</taxon>
        <taxon>Pseudomonadati</taxon>
        <taxon>Campylobacterota</taxon>
        <taxon>Epsilonproteobacteria</taxon>
        <taxon>Campylobacterales</taxon>
        <taxon>Arcobacteraceae</taxon>
        <taxon>Poseidonibacter</taxon>
    </lineage>
</organism>
<evidence type="ECO:0000313" key="1">
    <source>
        <dbReference type="EMBL" id="KAB7891373.1"/>
    </source>
</evidence>
<reference evidence="1 2" key="1">
    <citation type="submission" date="2019-10" db="EMBL/GenBank/DDBJ databases">
        <title>Poseidonibacter ostreae sp. nov., isolated from the gut of the Ostrea denselamellosa.</title>
        <authorList>
            <person name="Choi A."/>
        </authorList>
    </citation>
    <scope>NUCLEOTIDE SEQUENCE [LARGE SCALE GENOMIC DNA]</scope>
    <source>
        <strain evidence="1 2">SJOD-M-33</strain>
    </source>
</reference>
<dbReference type="EMBL" id="WFKK01000001">
    <property type="protein sequence ID" value="KAB7891373.1"/>
    <property type="molecule type" value="Genomic_DNA"/>
</dbReference>
<gene>
    <name evidence="1" type="ORF">GBG19_00625</name>
</gene>
<evidence type="ECO:0000313" key="2">
    <source>
        <dbReference type="Proteomes" id="UP000472839"/>
    </source>
</evidence>
<sequence>MQYIILGSKSVHNTLKEVETKRKPNDIVMVNQHNNLTFLANTKKGEIFLHESEFKRALNMFKSFKIVKQLNIGFDSLNYDKDELLRSMEEHERTFQINPKYLVSDEEYHNLIKY</sequence>
<proteinExistence type="predicted"/>
<dbReference type="Proteomes" id="UP000472839">
    <property type="component" value="Unassembled WGS sequence"/>
</dbReference>
<name>A0A6L4WX94_9BACT</name>
<dbReference type="AlphaFoldDB" id="A0A6L4WX94"/>
<comment type="caution">
    <text evidence="1">The sequence shown here is derived from an EMBL/GenBank/DDBJ whole genome shotgun (WGS) entry which is preliminary data.</text>
</comment>